<sequence>MSIDCKPCQDDRRRPRQYTLREKYSSAVVVGCTPPIHLGIPTPRTGLTSRARH</sequence>
<keyword evidence="2" id="KW-1185">Reference proteome</keyword>
<comment type="caution">
    <text evidence="1">The sequence shown here is derived from an EMBL/GenBank/DDBJ whole genome shotgun (WGS) entry which is preliminary data.</text>
</comment>
<evidence type="ECO:0000313" key="2">
    <source>
        <dbReference type="Proteomes" id="UP000828390"/>
    </source>
</evidence>
<proteinExistence type="predicted"/>
<protein>
    <submittedName>
        <fullName evidence="1">Uncharacterized protein</fullName>
    </submittedName>
</protein>
<reference evidence="1" key="1">
    <citation type="journal article" date="2019" name="bioRxiv">
        <title>The Genome of the Zebra Mussel, Dreissena polymorpha: A Resource for Invasive Species Research.</title>
        <authorList>
            <person name="McCartney M.A."/>
            <person name="Auch B."/>
            <person name="Kono T."/>
            <person name="Mallez S."/>
            <person name="Zhang Y."/>
            <person name="Obille A."/>
            <person name="Becker A."/>
            <person name="Abrahante J.E."/>
            <person name="Garbe J."/>
            <person name="Badalamenti J.P."/>
            <person name="Herman A."/>
            <person name="Mangelson H."/>
            <person name="Liachko I."/>
            <person name="Sullivan S."/>
            <person name="Sone E.D."/>
            <person name="Koren S."/>
            <person name="Silverstein K.A.T."/>
            <person name="Beckman K.B."/>
            <person name="Gohl D.M."/>
        </authorList>
    </citation>
    <scope>NUCLEOTIDE SEQUENCE</scope>
    <source>
        <strain evidence="1">Duluth1</strain>
        <tissue evidence="1">Whole animal</tissue>
    </source>
</reference>
<dbReference type="EMBL" id="JAIWYP010000012">
    <property type="protein sequence ID" value="KAH3725056.1"/>
    <property type="molecule type" value="Genomic_DNA"/>
</dbReference>
<dbReference type="Proteomes" id="UP000828390">
    <property type="component" value="Unassembled WGS sequence"/>
</dbReference>
<evidence type="ECO:0000313" key="1">
    <source>
        <dbReference type="EMBL" id="KAH3725056.1"/>
    </source>
</evidence>
<organism evidence="1 2">
    <name type="scientific">Dreissena polymorpha</name>
    <name type="common">Zebra mussel</name>
    <name type="synonym">Mytilus polymorpha</name>
    <dbReference type="NCBI Taxonomy" id="45954"/>
    <lineage>
        <taxon>Eukaryota</taxon>
        <taxon>Metazoa</taxon>
        <taxon>Spiralia</taxon>
        <taxon>Lophotrochozoa</taxon>
        <taxon>Mollusca</taxon>
        <taxon>Bivalvia</taxon>
        <taxon>Autobranchia</taxon>
        <taxon>Heteroconchia</taxon>
        <taxon>Euheterodonta</taxon>
        <taxon>Imparidentia</taxon>
        <taxon>Neoheterodontei</taxon>
        <taxon>Myida</taxon>
        <taxon>Dreissenoidea</taxon>
        <taxon>Dreissenidae</taxon>
        <taxon>Dreissena</taxon>
    </lineage>
</organism>
<reference evidence="1" key="2">
    <citation type="submission" date="2020-11" db="EMBL/GenBank/DDBJ databases">
        <authorList>
            <person name="McCartney M.A."/>
            <person name="Auch B."/>
            <person name="Kono T."/>
            <person name="Mallez S."/>
            <person name="Becker A."/>
            <person name="Gohl D.M."/>
            <person name="Silverstein K.A.T."/>
            <person name="Koren S."/>
            <person name="Bechman K.B."/>
            <person name="Herman A."/>
            <person name="Abrahante J.E."/>
            <person name="Garbe J."/>
        </authorList>
    </citation>
    <scope>NUCLEOTIDE SEQUENCE</scope>
    <source>
        <strain evidence="1">Duluth1</strain>
        <tissue evidence="1">Whole animal</tissue>
    </source>
</reference>
<accession>A0A9D4CI22</accession>
<gene>
    <name evidence="1" type="ORF">DPMN_050885</name>
</gene>
<name>A0A9D4CI22_DREPO</name>
<dbReference type="AlphaFoldDB" id="A0A9D4CI22"/>